<evidence type="ECO:0000313" key="14">
    <source>
        <dbReference type="Proteomes" id="UP001206925"/>
    </source>
</evidence>
<proteinExistence type="inferred from homology"/>
<accession>A0AAD5CWD3</accession>
<comment type="subcellular location">
    <subcellularLocation>
        <location evidence="1">Cell membrane</location>
        <topology evidence="1">Single-pass type I membrane protein</topology>
    </subcellularLocation>
</comment>
<dbReference type="SMART" id="SM00369">
    <property type="entry name" value="LRR_TYP"/>
    <property type="match status" value="9"/>
</dbReference>
<dbReference type="SMART" id="SM00365">
    <property type="entry name" value="LRR_SD22"/>
    <property type="match status" value="6"/>
</dbReference>
<keyword evidence="4" id="KW-0433">Leucine-rich repeat</keyword>
<keyword evidence="9 11" id="KW-0472">Membrane</keyword>
<sequence>MAKPVHVFMLILLLHVLESGLANEFSSLSHVDECSLLFQFKENMSINNSASYDSRAYPKVASWNLNRSDGERNCCLWDGVECRSGHVIGLDLSSSFLYGPISSNNSLFNLIHLRMLNLADNDFRYSQIPSGIGRLSQLANLNLSSSGFSGEVPKQISKLRNLVSLDLTGNWYRLKLQGSDFQNLVQNSSETLRELLLSEVNIDSELPDSLVNSSSLTSLVMSNCGLYGEFPAGIFSLQTLQLLDVQGNYELTGYIPEFHGNSELKQLNVAFTNFQGSIPASIGNLTHLNILDLTSCAFTGALPASVSNLTQLTTLSLLYNKLTGSLPSLEKLSNLKELYLGGNSMIGQIPFSLTNLTRLTALDLSGNEFTGSLPSLQSLSNLTFFILNGNNFDRWKLPDWFVKLNKITTLGLNDVNLYGEIPSSFFNLTQVIFVDLSSNQLKGKLSTSLLNFQKLESFYLDDNNISVDFYLFLSLKKLKDLDLSGNNITFPVIDSRHTNETQHQFIMLRLSSCNLKVFPEFLRFQHQLGYLYLDNNNIEGLIPGWMWNISKETLEILSLTENLIMGFEQQSPIAPWVSLQNLDLSHNMFHGTVPLPPPTIIMYSVSNNNLTGEIPLLICDLLSLQLLDLSFNNITGSIPPCLEKLSNSNLTVLNLRRNTLQGTIPNIFTTQSKLEMIDLSENKLEGQVPRSLEKCVSLRILDLGYNFIEGMFPFWLGALPELQVLILRFNKFHGIIRIPGNIKVNFPKLGIIDLSYNSFSGDLPHQYFEEWLTMKETKANTTYMQTSIEEYNSVRYYWFSLQITNKGVKMNYTKIQNAFFAVDLSSNMFTGKIPESIQTLTGLHALNLSNNELSGVIPSSIGNLVLLESLDLSSNKLSGMIPQDLVQLNSLAFFNVSNNSLTGRIPQGKQFNTFSNDSYIGNQALCGFPLSMQCGDSEESKPPTVSFKEDTESNFPTGIDWVVILIGVVTGLVIGIVCGDHLTTRYYKWFFQRFRK</sequence>
<dbReference type="InterPro" id="IPR025875">
    <property type="entry name" value="Leu-rich_rpt_4"/>
</dbReference>
<dbReference type="AlphaFoldDB" id="A0AAD5CWD3"/>
<dbReference type="Gene3D" id="3.80.10.10">
    <property type="entry name" value="Ribonuclease Inhibitor"/>
    <property type="match status" value="3"/>
</dbReference>
<evidence type="ECO:0000256" key="5">
    <source>
        <dbReference type="ARBA" id="ARBA00022692"/>
    </source>
</evidence>
<dbReference type="PANTHER" id="PTHR48061:SF12">
    <property type="entry name" value="DISEASE RESISTANCE LIKE PROTEIN"/>
    <property type="match status" value="1"/>
</dbReference>
<name>A0AAD5CWD3_AMBAR</name>
<dbReference type="InterPro" id="IPR001611">
    <property type="entry name" value="Leu-rich_rpt"/>
</dbReference>
<evidence type="ECO:0000256" key="4">
    <source>
        <dbReference type="ARBA" id="ARBA00022614"/>
    </source>
</evidence>
<keyword evidence="6 12" id="KW-0732">Signal</keyword>
<evidence type="ECO:0000256" key="12">
    <source>
        <dbReference type="SAM" id="SignalP"/>
    </source>
</evidence>
<keyword evidence="8 11" id="KW-1133">Transmembrane helix</keyword>
<evidence type="ECO:0000256" key="6">
    <source>
        <dbReference type="ARBA" id="ARBA00022729"/>
    </source>
</evidence>
<evidence type="ECO:0000313" key="13">
    <source>
        <dbReference type="EMBL" id="KAI7747726.1"/>
    </source>
</evidence>
<dbReference type="EMBL" id="JAMZMK010006700">
    <property type="protein sequence ID" value="KAI7747726.1"/>
    <property type="molecule type" value="Genomic_DNA"/>
</dbReference>
<keyword evidence="3" id="KW-1003">Cell membrane</keyword>
<evidence type="ECO:0000256" key="10">
    <source>
        <dbReference type="ARBA" id="ARBA00023180"/>
    </source>
</evidence>
<organism evidence="13 14">
    <name type="scientific">Ambrosia artemisiifolia</name>
    <name type="common">Common ragweed</name>
    <dbReference type="NCBI Taxonomy" id="4212"/>
    <lineage>
        <taxon>Eukaryota</taxon>
        <taxon>Viridiplantae</taxon>
        <taxon>Streptophyta</taxon>
        <taxon>Embryophyta</taxon>
        <taxon>Tracheophyta</taxon>
        <taxon>Spermatophyta</taxon>
        <taxon>Magnoliopsida</taxon>
        <taxon>eudicotyledons</taxon>
        <taxon>Gunneridae</taxon>
        <taxon>Pentapetalae</taxon>
        <taxon>asterids</taxon>
        <taxon>campanulids</taxon>
        <taxon>Asterales</taxon>
        <taxon>Asteraceae</taxon>
        <taxon>Asteroideae</taxon>
        <taxon>Heliantheae alliance</taxon>
        <taxon>Heliantheae</taxon>
        <taxon>Ambrosia</taxon>
    </lineage>
</organism>
<comment type="caution">
    <text evidence="13">The sequence shown here is derived from an EMBL/GenBank/DDBJ whole genome shotgun (WGS) entry which is preliminary data.</text>
</comment>
<feature type="transmembrane region" description="Helical" evidence="11">
    <location>
        <begin position="961"/>
        <end position="983"/>
    </location>
</feature>
<dbReference type="Proteomes" id="UP001206925">
    <property type="component" value="Unassembled WGS sequence"/>
</dbReference>
<dbReference type="GO" id="GO:0051707">
    <property type="term" value="P:response to other organism"/>
    <property type="evidence" value="ECO:0007669"/>
    <property type="project" value="UniProtKB-ARBA"/>
</dbReference>
<evidence type="ECO:0000256" key="11">
    <source>
        <dbReference type="SAM" id="Phobius"/>
    </source>
</evidence>
<keyword evidence="5 11" id="KW-0812">Transmembrane</keyword>
<keyword evidence="7" id="KW-0677">Repeat</keyword>
<feature type="signal peptide" evidence="12">
    <location>
        <begin position="1"/>
        <end position="22"/>
    </location>
</feature>
<keyword evidence="10" id="KW-0325">Glycoprotein</keyword>
<evidence type="ECO:0000256" key="8">
    <source>
        <dbReference type="ARBA" id="ARBA00022989"/>
    </source>
</evidence>
<protein>
    <recommendedName>
        <fullName evidence="15">Leucine-rich repeat-containing N-terminal plant-type domain-containing protein</fullName>
    </recommendedName>
</protein>
<dbReference type="PANTHER" id="PTHR48061">
    <property type="entry name" value="LEUCINE-RICH REPEAT RECEPTOR PROTEIN KINASE EMS1-LIKE-RELATED"/>
    <property type="match status" value="1"/>
</dbReference>
<dbReference type="Pfam" id="PF12799">
    <property type="entry name" value="LRR_4"/>
    <property type="match status" value="1"/>
</dbReference>
<reference evidence="13" key="1">
    <citation type="submission" date="2022-06" db="EMBL/GenBank/DDBJ databases">
        <title>Uncovering the hologenomic basis of an extraordinary plant invasion.</title>
        <authorList>
            <person name="Bieker V.C."/>
            <person name="Martin M.D."/>
            <person name="Gilbert T."/>
            <person name="Hodgins K."/>
            <person name="Battlay P."/>
            <person name="Petersen B."/>
            <person name="Wilson J."/>
        </authorList>
    </citation>
    <scope>NUCLEOTIDE SEQUENCE</scope>
    <source>
        <strain evidence="13">AA19_3_7</strain>
        <tissue evidence="13">Leaf</tissue>
    </source>
</reference>
<evidence type="ECO:0000256" key="2">
    <source>
        <dbReference type="ARBA" id="ARBA00009592"/>
    </source>
</evidence>
<dbReference type="Pfam" id="PF00560">
    <property type="entry name" value="LRR_1"/>
    <property type="match status" value="3"/>
</dbReference>
<dbReference type="Pfam" id="PF13855">
    <property type="entry name" value="LRR_8"/>
    <property type="match status" value="2"/>
</dbReference>
<dbReference type="PROSITE" id="PS51450">
    <property type="entry name" value="LRR"/>
    <property type="match status" value="3"/>
</dbReference>
<feature type="chain" id="PRO_5042202950" description="Leucine-rich repeat-containing N-terminal plant-type domain-containing protein" evidence="12">
    <location>
        <begin position="23"/>
        <end position="996"/>
    </location>
</feature>
<dbReference type="GO" id="GO:0006952">
    <property type="term" value="P:defense response"/>
    <property type="evidence" value="ECO:0007669"/>
    <property type="project" value="UniProtKB-ARBA"/>
</dbReference>
<evidence type="ECO:0000256" key="3">
    <source>
        <dbReference type="ARBA" id="ARBA00022475"/>
    </source>
</evidence>
<keyword evidence="14" id="KW-1185">Reference proteome</keyword>
<gene>
    <name evidence="13" type="ORF">M8C21_032993</name>
</gene>
<dbReference type="InterPro" id="IPR032675">
    <property type="entry name" value="LRR_dom_sf"/>
</dbReference>
<dbReference type="InterPro" id="IPR046956">
    <property type="entry name" value="RLP23-like"/>
</dbReference>
<comment type="similarity">
    <text evidence="2">Belongs to the RLP family.</text>
</comment>
<dbReference type="GO" id="GO:0005886">
    <property type="term" value="C:plasma membrane"/>
    <property type="evidence" value="ECO:0007669"/>
    <property type="project" value="UniProtKB-SubCell"/>
</dbReference>
<dbReference type="FunFam" id="3.80.10.10:FF:000095">
    <property type="entry name" value="LRR receptor-like serine/threonine-protein kinase GSO1"/>
    <property type="match status" value="2"/>
</dbReference>
<evidence type="ECO:0000256" key="7">
    <source>
        <dbReference type="ARBA" id="ARBA00022737"/>
    </source>
</evidence>
<dbReference type="InterPro" id="IPR003591">
    <property type="entry name" value="Leu-rich_rpt_typical-subtyp"/>
</dbReference>
<dbReference type="FunFam" id="3.80.10.10:FF:000111">
    <property type="entry name" value="LRR receptor-like serine/threonine-protein kinase ERECTA"/>
    <property type="match status" value="1"/>
</dbReference>
<evidence type="ECO:0000256" key="9">
    <source>
        <dbReference type="ARBA" id="ARBA00023136"/>
    </source>
</evidence>
<evidence type="ECO:0000256" key="1">
    <source>
        <dbReference type="ARBA" id="ARBA00004251"/>
    </source>
</evidence>
<dbReference type="SUPFAM" id="SSF52058">
    <property type="entry name" value="L domain-like"/>
    <property type="match status" value="3"/>
</dbReference>
<evidence type="ECO:0008006" key="15">
    <source>
        <dbReference type="Google" id="ProtNLM"/>
    </source>
</evidence>